<keyword evidence="3" id="KW-0443">Lipid metabolism</keyword>
<organism evidence="5 6">
    <name type="scientific">Proteiniclasticum aestuarii</name>
    <dbReference type="NCBI Taxonomy" id="2817862"/>
    <lineage>
        <taxon>Bacteria</taxon>
        <taxon>Bacillati</taxon>
        <taxon>Bacillota</taxon>
        <taxon>Clostridia</taxon>
        <taxon>Eubacteriales</taxon>
        <taxon>Clostridiaceae</taxon>
        <taxon>Proteiniclasticum</taxon>
    </lineage>
</organism>
<keyword evidence="4" id="KW-1133">Transmembrane helix</keyword>
<keyword evidence="4" id="KW-0472">Membrane</keyword>
<proteinExistence type="predicted"/>
<dbReference type="EMBL" id="JAFNJU010000008">
    <property type="protein sequence ID" value="MBO1265491.1"/>
    <property type="molecule type" value="Genomic_DNA"/>
</dbReference>
<evidence type="ECO:0000256" key="2">
    <source>
        <dbReference type="ARBA" id="ARBA00022963"/>
    </source>
</evidence>
<keyword evidence="2" id="KW-0442">Lipid degradation</keyword>
<dbReference type="InterPro" id="IPR029058">
    <property type="entry name" value="AB_hydrolase_fold"/>
</dbReference>
<dbReference type="PANTHER" id="PTHR10272">
    <property type="entry name" value="PLATELET-ACTIVATING FACTOR ACETYLHYDROLASE"/>
    <property type="match status" value="1"/>
</dbReference>
<feature type="transmembrane region" description="Helical" evidence="4">
    <location>
        <begin position="66"/>
        <end position="85"/>
    </location>
</feature>
<feature type="transmembrane region" description="Helical" evidence="4">
    <location>
        <begin position="12"/>
        <end position="29"/>
    </location>
</feature>
<dbReference type="SUPFAM" id="SSF53474">
    <property type="entry name" value="alpha/beta-Hydrolases"/>
    <property type="match status" value="1"/>
</dbReference>
<evidence type="ECO:0000256" key="4">
    <source>
        <dbReference type="SAM" id="Phobius"/>
    </source>
</evidence>
<dbReference type="AlphaFoldDB" id="A0A939H997"/>
<dbReference type="RefSeq" id="WP_207600019.1">
    <property type="nucleotide sequence ID" value="NZ_JAFNJU010000008.1"/>
</dbReference>
<evidence type="ECO:0000313" key="5">
    <source>
        <dbReference type="EMBL" id="MBO1265491.1"/>
    </source>
</evidence>
<sequence length="451" mass="50326">MNTLTMLLEKSKVIGPLLMLILAMQLLFMKPRWQLYPFYLVLALYFILSALYHLRGLEIGARGGRWILGAALALLVLSALSLLAFPKDTLPLPTGPFAIGTRVYDLEDPSRAEHYTEAEGDSRRIKYQIWYPAEETKGYEKARWITEGTVLTRQLARSFRFPFFMLDHTADIKSNSYLSAPLRDEREPYPVVIISHGWQGFRELHTDFAEELASNGFIAVSIDHTYGSQAVRLPDETVAYLNPDALPGSYGEEGFAESSQLLVTTYGEDVISVLNDLEKKNREDDFLKDRMDLSSIGVMGHSTGGGGDVHAALKDARIRALLGLDAWVNPLDKEVLSQGLDIPALFIRSEQWSQGPNNTALGMLLSASEEGTFLQMNKTNHVDFSMAYMYSPLAKYVGFSGELGGREGISLQKKLLLEFFDASLRNQSGLESLDLEEIMETHEGLVPVGIQ</sequence>
<evidence type="ECO:0000256" key="3">
    <source>
        <dbReference type="ARBA" id="ARBA00023098"/>
    </source>
</evidence>
<keyword evidence="4" id="KW-0812">Transmembrane</keyword>
<dbReference type="Gene3D" id="3.40.50.1820">
    <property type="entry name" value="alpha/beta hydrolase"/>
    <property type="match status" value="1"/>
</dbReference>
<keyword evidence="1 5" id="KW-0378">Hydrolase</keyword>
<dbReference type="GO" id="GO:0003847">
    <property type="term" value="F:1-alkyl-2-acetylglycerophosphocholine esterase activity"/>
    <property type="evidence" value="ECO:0007669"/>
    <property type="project" value="TreeGrafter"/>
</dbReference>
<keyword evidence="6" id="KW-1185">Reference proteome</keyword>
<dbReference type="PANTHER" id="PTHR10272:SF0">
    <property type="entry name" value="PLATELET-ACTIVATING FACTOR ACETYLHYDROLASE"/>
    <property type="match status" value="1"/>
</dbReference>
<protein>
    <submittedName>
        <fullName evidence="5">Dienelactone hydrolase family protein</fullName>
    </submittedName>
</protein>
<dbReference type="Pfam" id="PF03403">
    <property type="entry name" value="PAF-AH_p_II"/>
    <property type="match status" value="2"/>
</dbReference>
<gene>
    <name evidence="5" type="ORF">J3A84_10650</name>
</gene>
<dbReference type="Proteomes" id="UP000664218">
    <property type="component" value="Unassembled WGS sequence"/>
</dbReference>
<dbReference type="GO" id="GO:0016042">
    <property type="term" value="P:lipid catabolic process"/>
    <property type="evidence" value="ECO:0007669"/>
    <property type="project" value="UniProtKB-KW"/>
</dbReference>
<comment type="caution">
    <text evidence="5">The sequence shown here is derived from an EMBL/GenBank/DDBJ whole genome shotgun (WGS) entry which is preliminary data.</text>
</comment>
<feature type="transmembrane region" description="Helical" evidence="4">
    <location>
        <begin position="35"/>
        <end position="54"/>
    </location>
</feature>
<accession>A0A939H997</accession>
<evidence type="ECO:0000313" key="6">
    <source>
        <dbReference type="Proteomes" id="UP000664218"/>
    </source>
</evidence>
<name>A0A939H997_9CLOT</name>
<reference evidence="5" key="1">
    <citation type="submission" date="2021-03" db="EMBL/GenBank/DDBJ databases">
        <title>Proteiniclasticum marinus sp. nov., isolated from tidal flat sediment.</title>
        <authorList>
            <person name="Namirimu T."/>
            <person name="Yang J.-A."/>
            <person name="Yang S.-H."/>
            <person name="Kim Y.-J."/>
            <person name="Kwon K.K."/>
        </authorList>
    </citation>
    <scope>NUCLEOTIDE SEQUENCE</scope>
    <source>
        <strain evidence="5">SCR006</strain>
    </source>
</reference>
<evidence type="ECO:0000256" key="1">
    <source>
        <dbReference type="ARBA" id="ARBA00022801"/>
    </source>
</evidence>